<dbReference type="Pfam" id="PF01603">
    <property type="entry name" value="B56"/>
    <property type="match status" value="2"/>
</dbReference>
<comment type="function">
    <text evidence="1">The B regulatory subunit might modulate substrate selectivity and catalytic activity, and also might direct the localization of the catalytic enzyme to a particular subcellular compartment.</text>
</comment>
<feature type="region of interest" description="Disordered" evidence="2">
    <location>
        <begin position="1"/>
        <end position="156"/>
    </location>
</feature>
<evidence type="ECO:0000313" key="3">
    <source>
        <dbReference type="EMBL" id="KAK5778639.1"/>
    </source>
</evidence>
<feature type="compositionally biased region" description="Low complexity" evidence="2">
    <location>
        <begin position="12"/>
        <end position="32"/>
    </location>
</feature>
<gene>
    <name evidence="3" type="ORF">RI543_004310</name>
</gene>
<dbReference type="AlphaFoldDB" id="A0AAN7W070"/>
<comment type="similarity">
    <text evidence="1">Belongs to the phosphatase 2A regulatory subunit.</text>
</comment>
<protein>
    <recommendedName>
        <fullName evidence="1">Serine/threonine-protein phosphatase 2A 56 kDa regulatory subunit</fullName>
    </recommendedName>
</protein>
<evidence type="ECO:0000313" key="4">
    <source>
        <dbReference type="Proteomes" id="UP001306508"/>
    </source>
</evidence>
<accession>A0AAN7W070</accession>
<feature type="compositionally biased region" description="Low complexity" evidence="2">
    <location>
        <begin position="85"/>
        <end position="122"/>
    </location>
</feature>
<dbReference type="InterPro" id="IPR011989">
    <property type="entry name" value="ARM-like"/>
</dbReference>
<reference evidence="4" key="1">
    <citation type="submission" date="2023-07" db="EMBL/GenBank/DDBJ databases">
        <title>A draft genome of Kazachstania heterogenica Y-27499.</title>
        <authorList>
            <person name="Donic C."/>
            <person name="Kralova J.S."/>
            <person name="Fidel L."/>
            <person name="Ben-Dor S."/>
            <person name="Jung S."/>
        </authorList>
    </citation>
    <scope>NUCLEOTIDE SEQUENCE [LARGE SCALE GENOMIC DNA]</scope>
    <source>
        <strain evidence="4">Y27499</strain>
    </source>
</reference>
<dbReference type="SUPFAM" id="SSF48371">
    <property type="entry name" value="ARM repeat"/>
    <property type="match status" value="1"/>
</dbReference>
<evidence type="ECO:0000256" key="1">
    <source>
        <dbReference type="PIRNR" id="PIRNR028043"/>
    </source>
</evidence>
<feature type="region of interest" description="Disordered" evidence="2">
    <location>
        <begin position="771"/>
        <end position="825"/>
    </location>
</feature>
<dbReference type="Gene3D" id="1.25.10.10">
    <property type="entry name" value="Leucine-rich Repeat Variant"/>
    <property type="match status" value="1"/>
</dbReference>
<feature type="compositionally biased region" description="Basic and acidic residues" evidence="2">
    <location>
        <begin position="773"/>
        <end position="801"/>
    </location>
</feature>
<dbReference type="PANTHER" id="PTHR10257:SF3">
    <property type="entry name" value="SERINE_THREONINE-PROTEIN PHOSPHATASE 2A 56 KDA REGULATORY SUBUNIT GAMMA ISOFORM"/>
    <property type="match status" value="1"/>
</dbReference>
<dbReference type="PANTHER" id="PTHR10257">
    <property type="entry name" value="SERINE/THREONINE PROTEIN PHOSPHATASE 2A PP2A REGULATORY SUBUNIT B"/>
    <property type="match status" value="1"/>
</dbReference>
<feature type="compositionally biased region" description="Low complexity" evidence="2">
    <location>
        <begin position="43"/>
        <end position="77"/>
    </location>
</feature>
<dbReference type="Proteomes" id="UP001306508">
    <property type="component" value="Unassembled WGS sequence"/>
</dbReference>
<name>A0AAN7W070_9SACH</name>
<feature type="region of interest" description="Disordered" evidence="2">
    <location>
        <begin position="207"/>
        <end position="274"/>
    </location>
</feature>
<dbReference type="InterPro" id="IPR002554">
    <property type="entry name" value="PP2A_B56"/>
</dbReference>
<sequence>MMRGFKQKLIKKTTGSSSSSSSSSTSSSSNSNSKKKDKSNPLTSSITSQKKASSTIKSSKSSSSSSSSISSSSSSSKHQSRHHSSGSNGVSTNSTSKSTSKTKHLSNTATASTSISVSANVTGPARTNSPAKQQKKSGSDQNKVGTSTESLTMNISSTPVAPTVTITNDTIADSTNDTIANNNATGTNDLINTPSNVQLKSMAQTTPHPSLLGATAQVSPNSPQSPNSSSGFLSPQQQQQQHSPNSPGVDIPRVPHSFERFPTPTKLNADVDIDGILRTPQRHSSSRFEPSRYTQITKLPSFDEVSPEEKIPLFIAKVDQCNIMFDFNDPSFDIQGKEIKRYTLQELIEFIVTNRLTYTSEMYLHMINMFKINLFRPIPPPVNPVGDIYDPDEDEPVNELAWPHMQLVYEVFLRFVESPDFNHQIAKQYIDQNFILKLLELFDSEDIRERDCLKTTLHRIYGKFLSLRSFIRRSINNIFLQFIYETERFNGVAELLEILGSIINGFALPLKEEHKIFLVRVLIPLHKVRCLSLYHPQLAYCIVQFLEKEPLLTEEVVMGLLRYWPKINSTKEIMFLNEIEDIFEVIEPLEFIKVEVPLFVQLAKCISSSHFQVSEKVLSYWNNEYFLNLCIENAEVILPIIFPPLYELTSQLELDSSNSFLNSNGDPIVLSDPYMLVEQAINSGSWNKAIHAMAFKALKIFLETNPALYENCNALYLSSRKETEQRRIQRNENWKNLENYVKALKITESTKNDKIATNNLQYNSNCDGLDEVGVNKDSDRMDYPISSNKEDLMNGNDREHLPNSVNDDNDINSHSEKAISIEETN</sequence>
<dbReference type="EMBL" id="JAWIZZ010000053">
    <property type="protein sequence ID" value="KAK5778639.1"/>
    <property type="molecule type" value="Genomic_DNA"/>
</dbReference>
<feature type="region of interest" description="Disordered" evidence="2">
    <location>
        <begin position="173"/>
        <end position="193"/>
    </location>
</feature>
<keyword evidence="4" id="KW-1185">Reference proteome</keyword>
<dbReference type="GO" id="GO:0007165">
    <property type="term" value="P:signal transduction"/>
    <property type="evidence" value="ECO:0007669"/>
    <property type="project" value="InterPro"/>
</dbReference>
<evidence type="ECO:0000256" key="2">
    <source>
        <dbReference type="SAM" id="MobiDB-lite"/>
    </source>
</evidence>
<feature type="compositionally biased region" description="Basic residues" evidence="2">
    <location>
        <begin position="1"/>
        <end position="11"/>
    </location>
</feature>
<dbReference type="InterPro" id="IPR016024">
    <property type="entry name" value="ARM-type_fold"/>
</dbReference>
<dbReference type="PIRSF" id="PIRSF028043">
    <property type="entry name" value="PP2A_B56"/>
    <property type="match status" value="1"/>
</dbReference>
<organism evidence="3 4">
    <name type="scientific">Arxiozyma heterogenica</name>
    <dbReference type="NCBI Taxonomy" id="278026"/>
    <lineage>
        <taxon>Eukaryota</taxon>
        <taxon>Fungi</taxon>
        <taxon>Dikarya</taxon>
        <taxon>Ascomycota</taxon>
        <taxon>Saccharomycotina</taxon>
        <taxon>Saccharomycetes</taxon>
        <taxon>Saccharomycetales</taxon>
        <taxon>Saccharomycetaceae</taxon>
        <taxon>Arxiozyma</taxon>
    </lineage>
</organism>
<feature type="compositionally biased region" description="Low complexity" evidence="2">
    <location>
        <begin position="219"/>
        <end position="247"/>
    </location>
</feature>
<feature type="compositionally biased region" description="Basic and acidic residues" evidence="2">
    <location>
        <begin position="811"/>
        <end position="825"/>
    </location>
</feature>
<dbReference type="GO" id="GO:0019888">
    <property type="term" value="F:protein phosphatase regulator activity"/>
    <property type="evidence" value="ECO:0007669"/>
    <property type="project" value="UniProtKB-UniRule"/>
</dbReference>
<dbReference type="GO" id="GO:0000159">
    <property type="term" value="C:protein phosphatase type 2A complex"/>
    <property type="evidence" value="ECO:0007669"/>
    <property type="project" value="UniProtKB-UniRule"/>
</dbReference>
<comment type="caution">
    <text evidence="3">The sequence shown here is derived from an EMBL/GenBank/DDBJ whole genome shotgun (WGS) entry which is preliminary data.</text>
</comment>
<feature type="compositionally biased region" description="Polar residues" evidence="2">
    <location>
        <begin position="139"/>
        <end position="156"/>
    </location>
</feature>
<proteinExistence type="inferred from homology"/>